<dbReference type="InterPro" id="IPR017850">
    <property type="entry name" value="Alkaline_phosphatase_core_sf"/>
</dbReference>
<comment type="caution">
    <text evidence="6">The sequence shown here is derived from an EMBL/GenBank/DDBJ whole genome shotgun (WGS) entry which is preliminary data.</text>
</comment>
<dbReference type="InterPro" id="IPR052701">
    <property type="entry name" value="GAG_Ulvan_Degrading_Sulfatases"/>
</dbReference>
<accession>A0A5R9KTL1</accession>
<name>A0A5R9KTL1_9BACT</name>
<dbReference type="OrthoDB" id="9764377at2"/>
<protein>
    <submittedName>
        <fullName evidence="6">Arylsulfatase</fullName>
    </submittedName>
</protein>
<dbReference type="PROSITE" id="PS00149">
    <property type="entry name" value="SULFATASE_2"/>
    <property type="match status" value="1"/>
</dbReference>
<keyword evidence="2" id="KW-0378">Hydrolase</keyword>
<evidence type="ECO:0000256" key="1">
    <source>
        <dbReference type="ARBA" id="ARBA00008779"/>
    </source>
</evidence>
<dbReference type="CDD" id="cd16143">
    <property type="entry name" value="ARS_like"/>
    <property type="match status" value="1"/>
</dbReference>
<dbReference type="SUPFAM" id="SSF53649">
    <property type="entry name" value="Alkaline phosphatase-like"/>
    <property type="match status" value="1"/>
</dbReference>
<dbReference type="PROSITE" id="PS00523">
    <property type="entry name" value="SULFATASE_1"/>
    <property type="match status" value="1"/>
</dbReference>
<evidence type="ECO:0000256" key="4">
    <source>
        <dbReference type="SAM" id="SignalP"/>
    </source>
</evidence>
<gene>
    <name evidence="6" type="ORF">FEN17_23605</name>
</gene>
<feature type="domain" description="Sulfatase N-terminal" evidence="5">
    <location>
        <begin position="39"/>
        <end position="410"/>
    </location>
</feature>
<dbReference type="GO" id="GO:0016787">
    <property type="term" value="F:hydrolase activity"/>
    <property type="evidence" value="ECO:0007669"/>
    <property type="project" value="UniProtKB-KW"/>
</dbReference>
<dbReference type="AlphaFoldDB" id="A0A5R9KTL1"/>
<dbReference type="Gene3D" id="3.40.720.10">
    <property type="entry name" value="Alkaline Phosphatase, subunit A"/>
    <property type="match status" value="1"/>
</dbReference>
<evidence type="ECO:0000259" key="5">
    <source>
        <dbReference type="Pfam" id="PF00884"/>
    </source>
</evidence>
<dbReference type="Gene3D" id="3.30.1120.10">
    <property type="match status" value="1"/>
</dbReference>
<feature type="chain" id="PRO_5024283658" evidence="4">
    <location>
        <begin position="25"/>
        <end position="523"/>
    </location>
</feature>
<feature type="region of interest" description="Disordered" evidence="3">
    <location>
        <begin position="461"/>
        <end position="483"/>
    </location>
</feature>
<evidence type="ECO:0000313" key="6">
    <source>
        <dbReference type="EMBL" id="TLU99543.1"/>
    </source>
</evidence>
<evidence type="ECO:0000256" key="3">
    <source>
        <dbReference type="SAM" id="MobiDB-lite"/>
    </source>
</evidence>
<evidence type="ECO:0000313" key="7">
    <source>
        <dbReference type="Proteomes" id="UP000306402"/>
    </source>
</evidence>
<dbReference type="RefSeq" id="WP_138367832.1">
    <property type="nucleotide sequence ID" value="NZ_VCEJ01000005.1"/>
</dbReference>
<sequence>MKLQYNSFFALLAMFSVFAGKAFAQNTSSRAATDRQSTPNVIYIYADDLGYGDLGVYGATKIKTPNTDRLAKEGLRFTNAHTTSGTCTPSRYGLLTGEYPWRKKGTGVLPGDANLIIPTDKATLPKVFQNAGYTTGVVGKWHLGFGEQGEKIDWNKPIKKGPDAVGFDYSFIFPATGDRVPTVFLENQLVVGLDPADPIEVNYQQKIGNEPTGKENPELLKLKASPDHGHDNTIVNGIGRIGFMTGGRQARWADEEIGHAFTDKALAFIETNRQKPFFLYFSLNDIHVPRMPSTEFKGKSGLGLRGDAILQLDWTVGKVLDKLKEFGLEKNTIVIFSSDNGPVLDDGYDDGAVALLNGHNPRGPLRGGKGSAFEGGTRVPFIVRWPGVIRPGTTSDALICQIDLLASFAGFFKQKLRPEEAPDSESLFATLTGKSQTGRQVLVEQGGGIAIVRDGWKYIEPSAGPKTQKNGNENGRDPNPQLYNLKADLGEQNNLAEKQPGLMKELAALLEKIRTDGRSNSRK</sequence>
<dbReference type="Proteomes" id="UP000306402">
    <property type="component" value="Unassembled WGS sequence"/>
</dbReference>
<keyword evidence="7" id="KW-1185">Reference proteome</keyword>
<dbReference type="InterPro" id="IPR024607">
    <property type="entry name" value="Sulfatase_CS"/>
</dbReference>
<comment type="similarity">
    <text evidence="1">Belongs to the sulfatase family.</text>
</comment>
<proteinExistence type="inferred from homology"/>
<evidence type="ECO:0000256" key="2">
    <source>
        <dbReference type="ARBA" id="ARBA00022801"/>
    </source>
</evidence>
<organism evidence="6 7">
    <name type="scientific">Dyadobacter luticola</name>
    <dbReference type="NCBI Taxonomy" id="1979387"/>
    <lineage>
        <taxon>Bacteria</taxon>
        <taxon>Pseudomonadati</taxon>
        <taxon>Bacteroidota</taxon>
        <taxon>Cytophagia</taxon>
        <taxon>Cytophagales</taxon>
        <taxon>Spirosomataceae</taxon>
        <taxon>Dyadobacter</taxon>
    </lineage>
</organism>
<reference evidence="6 7" key="1">
    <citation type="submission" date="2019-05" db="EMBL/GenBank/DDBJ databases">
        <authorList>
            <person name="Qu J.-H."/>
        </authorList>
    </citation>
    <scope>NUCLEOTIDE SEQUENCE [LARGE SCALE GENOMIC DNA]</scope>
    <source>
        <strain evidence="6 7">T17</strain>
    </source>
</reference>
<dbReference type="PANTHER" id="PTHR43751:SF6">
    <property type="entry name" value="N-ACETYLGALACTOSAMINE-6-O-SULFATASE"/>
    <property type="match status" value="1"/>
</dbReference>
<dbReference type="Pfam" id="PF00884">
    <property type="entry name" value="Sulfatase"/>
    <property type="match status" value="1"/>
</dbReference>
<keyword evidence="4" id="KW-0732">Signal</keyword>
<dbReference type="InterPro" id="IPR000917">
    <property type="entry name" value="Sulfatase_N"/>
</dbReference>
<feature type="signal peptide" evidence="4">
    <location>
        <begin position="1"/>
        <end position="24"/>
    </location>
</feature>
<dbReference type="PANTHER" id="PTHR43751">
    <property type="entry name" value="SULFATASE"/>
    <property type="match status" value="1"/>
</dbReference>
<dbReference type="EMBL" id="VCEJ01000005">
    <property type="protein sequence ID" value="TLU99543.1"/>
    <property type="molecule type" value="Genomic_DNA"/>
</dbReference>